<keyword evidence="3" id="KW-1185">Reference proteome</keyword>
<accession>A0ABQ2UKR1</accession>
<name>A0ABQ2UKR1_9PSEU</name>
<evidence type="ECO:0000313" key="3">
    <source>
        <dbReference type="Proteomes" id="UP000649573"/>
    </source>
</evidence>
<feature type="region of interest" description="Disordered" evidence="1">
    <location>
        <begin position="52"/>
        <end position="71"/>
    </location>
</feature>
<evidence type="ECO:0000313" key="2">
    <source>
        <dbReference type="EMBL" id="GGU40014.1"/>
    </source>
</evidence>
<evidence type="ECO:0000256" key="1">
    <source>
        <dbReference type="SAM" id="MobiDB-lite"/>
    </source>
</evidence>
<feature type="compositionally biased region" description="Low complexity" evidence="1">
    <location>
        <begin position="56"/>
        <end position="71"/>
    </location>
</feature>
<protein>
    <submittedName>
        <fullName evidence="2">Uncharacterized protein</fullName>
    </submittedName>
</protein>
<sequence>MPEKYATSAKSALMVVMLANREVPNVELKDTYKISLLPKDRDVLNRDKLLETLKEAGGTSTGSPTGASTGA</sequence>
<reference evidence="3" key="1">
    <citation type="journal article" date="2019" name="Int. J. Syst. Evol. Microbiol.">
        <title>The Global Catalogue of Microorganisms (GCM) 10K type strain sequencing project: providing services to taxonomists for standard genome sequencing and annotation.</title>
        <authorList>
            <consortium name="The Broad Institute Genomics Platform"/>
            <consortium name="The Broad Institute Genome Sequencing Center for Infectious Disease"/>
            <person name="Wu L."/>
            <person name="Ma J."/>
        </authorList>
    </citation>
    <scope>NUCLEOTIDE SEQUENCE [LARGE SCALE GENOMIC DNA]</scope>
    <source>
        <strain evidence="3">JCM 3296</strain>
    </source>
</reference>
<gene>
    <name evidence="2" type="ORF">GCM10010178_35500</name>
</gene>
<dbReference type="Proteomes" id="UP000649573">
    <property type="component" value="Unassembled WGS sequence"/>
</dbReference>
<comment type="caution">
    <text evidence="2">The sequence shown here is derived from an EMBL/GenBank/DDBJ whole genome shotgun (WGS) entry which is preliminary data.</text>
</comment>
<dbReference type="EMBL" id="BMRE01000013">
    <property type="protein sequence ID" value="GGU40014.1"/>
    <property type="molecule type" value="Genomic_DNA"/>
</dbReference>
<dbReference type="RefSeq" id="WP_229812657.1">
    <property type="nucleotide sequence ID" value="NZ_BMRE01000013.1"/>
</dbReference>
<organism evidence="2 3">
    <name type="scientific">Lentzea flava</name>
    <dbReference type="NCBI Taxonomy" id="103732"/>
    <lineage>
        <taxon>Bacteria</taxon>
        <taxon>Bacillati</taxon>
        <taxon>Actinomycetota</taxon>
        <taxon>Actinomycetes</taxon>
        <taxon>Pseudonocardiales</taxon>
        <taxon>Pseudonocardiaceae</taxon>
        <taxon>Lentzea</taxon>
    </lineage>
</organism>
<proteinExistence type="predicted"/>